<dbReference type="Proteomes" id="UP000323386">
    <property type="component" value="Unassembled WGS sequence"/>
</dbReference>
<organism evidence="2 3">
    <name type="scientific">Pseudozyma flocculosa</name>
    <dbReference type="NCBI Taxonomy" id="84751"/>
    <lineage>
        <taxon>Eukaryota</taxon>
        <taxon>Fungi</taxon>
        <taxon>Dikarya</taxon>
        <taxon>Basidiomycota</taxon>
        <taxon>Ustilaginomycotina</taxon>
        <taxon>Ustilaginomycetes</taxon>
        <taxon>Ustilaginales</taxon>
        <taxon>Ustilaginaceae</taxon>
        <taxon>Pseudozyma</taxon>
    </lineage>
</organism>
<keyword evidence="1" id="KW-0732">Signal</keyword>
<reference evidence="2 3" key="1">
    <citation type="submission" date="2018-03" db="EMBL/GenBank/DDBJ databases">
        <authorList>
            <person name="Guldener U."/>
        </authorList>
    </citation>
    <scope>NUCLEOTIDE SEQUENCE [LARGE SCALE GENOMIC DNA]</scope>
    <source>
        <strain evidence="2 3">DAOM196992</strain>
    </source>
</reference>
<name>A0A5C3EY66_9BASI</name>
<evidence type="ECO:0000313" key="2">
    <source>
        <dbReference type="EMBL" id="SPO36069.1"/>
    </source>
</evidence>
<keyword evidence="3" id="KW-1185">Reference proteome</keyword>
<evidence type="ECO:0000313" key="3">
    <source>
        <dbReference type="Proteomes" id="UP000323386"/>
    </source>
</evidence>
<evidence type="ECO:0008006" key="4">
    <source>
        <dbReference type="Google" id="ProtNLM"/>
    </source>
</evidence>
<sequence length="303" mass="32279">MQLVSFAKALILLPALAAATSLSGVPAGATAPRLPLIPKLPQGTERSFCSLQPPYSTRFNIRIDTSNCQSEKGFDLQLSAPALASYGQSPGCIQGFHLTVSVRSLKRPAPSLVPRCLELSLTPLGPPVRLPSPQNGSWVVSVPVGDGVNLTLFDQQSETHARPVRVNSYYNATGDLSLGAEPTSTPAPFVVSAEPQPCTDLDEGDMESCNRPVWKMQFNGPVGDAVAQWGGDENEQEWRCGTKGADGQHSKRTALDNHVENGGSFEPVTYANVFPEAFSAPYLVITYCAPPGSPVKTWCGSPN</sequence>
<accession>A0A5C3EY66</accession>
<dbReference type="EMBL" id="OOIP01000003">
    <property type="protein sequence ID" value="SPO36069.1"/>
    <property type="molecule type" value="Genomic_DNA"/>
</dbReference>
<proteinExistence type="predicted"/>
<gene>
    <name evidence="2" type="ORF">PSFLO_01540</name>
</gene>
<evidence type="ECO:0000256" key="1">
    <source>
        <dbReference type="SAM" id="SignalP"/>
    </source>
</evidence>
<dbReference type="AlphaFoldDB" id="A0A5C3EY66"/>
<protein>
    <recommendedName>
        <fullName evidence="4">Ubiquitin 3 binding protein But2 C-terminal domain-containing protein</fullName>
    </recommendedName>
</protein>
<feature type="signal peptide" evidence="1">
    <location>
        <begin position="1"/>
        <end position="19"/>
    </location>
</feature>
<feature type="chain" id="PRO_5022752942" description="Ubiquitin 3 binding protein But2 C-terminal domain-containing protein" evidence="1">
    <location>
        <begin position="20"/>
        <end position="303"/>
    </location>
</feature>